<sequence>MIELSDGDLQLGLVPDIGGSLAYFRFRGRDVMRPLSPADAARGDVEGTASFPMLPFANRIADNRFVFDGRTYRVAPNIPAAPLNVHGSGWKSVWTVDRAAASEALLSLDHPADDTDPFCYRATQHAVIEDGSLNLTIGIENRGQQRMPFGFGHHPWFPRDPDTAITFAAREFWLEGPGGIISDQIAIPPQLDFSSGRGLPHGWRNNDYGGWDGRAELRFPSRGHGVRIDADPVFGHLMLYADPKRDVFCLEPQTHVSCAFSRMVGDGADLGVIVLAPGAIASGTLRFSPFPL</sequence>
<dbReference type="GO" id="GO:0005975">
    <property type="term" value="P:carbohydrate metabolic process"/>
    <property type="evidence" value="ECO:0007669"/>
    <property type="project" value="InterPro"/>
</dbReference>
<proteinExistence type="predicted"/>
<gene>
    <name evidence="1" type="ORF">SAMN02745157_2285</name>
</gene>
<reference evidence="1 2" key="1">
    <citation type="submission" date="2016-11" db="EMBL/GenBank/DDBJ databases">
        <authorList>
            <person name="Jaros S."/>
            <person name="Januszkiewicz K."/>
            <person name="Wedrychowicz H."/>
        </authorList>
    </citation>
    <scope>NUCLEOTIDE SEQUENCE [LARGE SCALE GENOMIC DNA]</scope>
    <source>
        <strain evidence="1 2">DSM 19436</strain>
    </source>
</reference>
<dbReference type="InterPro" id="IPR014718">
    <property type="entry name" value="GH-type_carb-bd"/>
</dbReference>
<dbReference type="SUPFAM" id="SSF74650">
    <property type="entry name" value="Galactose mutarotase-like"/>
    <property type="match status" value="1"/>
</dbReference>
<dbReference type="STRING" id="1122133.SAMN02745157_2285"/>
<dbReference type="Gene3D" id="2.70.98.10">
    <property type="match status" value="1"/>
</dbReference>
<dbReference type="EMBL" id="FQUP01000002">
    <property type="protein sequence ID" value="SHF51949.1"/>
    <property type="molecule type" value="Genomic_DNA"/>
</dbReference>
<dbReference type="InterPro" id="IPR008183">
    <property type="entry name" value="Aldose_1/G6P_1-epimerase"/>
</dbReference>
<dbReference type="RefSeq" id="WP_073052997.1">
    <property type="nucleotide sequence ID" value="NZ_FQUP01000002.1"/>
</dbReference>
<name>A0A1M5CB53_9HYPH</name>
<dbReference type="GO" id="GO:0030246">
    <property type="term" value="F:carbohydrate binding"/>
    <property type="evidence" value="ECO:0007669"/>
    <property type="project" value="InterPro"/>
</dbReference>
<dbReference type="CDD" id="cd09021">
    <property type="entry name" value="Aldose_epim_Ec_YphB"/>
    <property type="match status" value="1"/>
</dbReference>
<dbReference type="GO" id="GO:0016853">
    <property type="term" value="F:isomerase activity"/>
    <property type="evidence" value="ECO:0007669"/>
    <property type="project" value="InterPro"/>
</dbReference>
<organism evidence="1 2">
    <name type="scientific">Kaistia soli DSM 19436</name>
    <dbReference type="NCBI Taxonomy" id="1122133"/>
    <lineage>
        <taxon>Bacteria</taxon>
        <taxon>Pseudomonadati</taxon>
        <taxon>Pseudomonadota</taxon>
        <taxon>Alphaproteobacteria</taxon>
        <taxon>Hyphomicrobiales</taxon>
        <taxon>Kaistiaceae</taxon>
        <taxon>Kaistia</taxon>
    </lineage>
</organism>
<evidence type="ECO:0000313" key="2">
    <source>
        <dbReference type="Proteomes" id="UP000184485"/>
    </source>
</evidence>
<dbReference type="AlphaFoldDB" id="A0A1M5CB53"/>
<accession>A0A1M5CB53</accession>
<dbReference type="Proteomes" id="UP000184485">
    <property type="component" value="Unassembled WGS sequence"/>
</dbReference>
<dbReference type="InterPro" id="IPR011013">
    <property type="entry name" value="Gal_mutarotase_sf_dom"/>
</dbReference>
<dbReference type="OrthoDB" id="9796517at2"/>
<protein>
    <submittedName>
        <fullName evidence="1">Aldose 1-epimerase</fullName>
    </submittedName>
</protein>
<evidence type="ECO:0000313" key="1">
    <source>
        <dbReference type="EMBL" id="SHF51949.1"/>
    </source>
</evidence>
<keyword evidence="2" id="KW-1185">Reference proteome</keyword>
<dbReference type="Pfam" id="PF01263">
    <property type="entry name" value="Aldose_epim"/>
    <property type="match status" value="1"/>
</dbReference>